<keyword evidence="2" id="KW-1185">Reference proteome</keyword>
<sequence>MRIQPKFDFRDYGYGRIDVTLSSAPGVLVRIHQWRGKATVCFMTESLEDEDKEIVGDIEKCASLPEAMQRACNVLLQSRL</sequence>
<reference evidence="1 2" key="1">
    <citation type="journal article" date="2015" name="Genome Announc.">
        <title>Complete Genome Sequence of Caulobacter crescentus Podophage Percy.</title>
        <authorList>
            <person name="Lerma R.A."/>
            <person name="Tidwell T.J."/>
            <person name="Cahill J.L."/>
            <person name="Rasche E.S."/>
            <person name="Kuty Everett G.F."/>
        </authorList>
    </citation>
    <scope>NUCLEOTIDE SEQUENCE [LARGE SCALE GENOMIC DNA]</scope>
</reference>
<gene>
    <name evidence="1" type="ORF">CPT_Percy8</name>
</gene>
<evidence type="ECO:0000313" key="1">
    <source>
        <dbReference type="EMBL" id="ALF01642.1"/>
    </source>
</evidence>
<dbReference type="KEGG" id="vg:26796235"/>
<dbReference type="EMBL" id="KT381879">
    <property type="protein sequence ID" value="ALF01642.1"/>
    <property type="molecule type" value="Genomic_DNA"/>
</dbReference>
<name>A0A0M4RSM3_9CAUD</name>
<dbReference type="Proteomes" id="UP000204057">
    <property type="component" value="Segment"/>
</dbReference>
<dbReference type="RefSeq" id="YP_009225240.1">
    <property type="nucleotide sequence ID" value="NC_029092.1"/>
</dbReference>
<accession>A0A0M4RSM3</accession>
<evidence type="ECO:0000313" key="2">
    <source>
        <dbReference type="Proteomes" id="UP000204057"/>
    </source>
</evidence>
<organism evidence="1 2">
    <name type="scientific">Caulobacter phage Percy</name>
    <dbReference type="NCBI Taxonomy" id="1701809"/>
    <lineage>
        <taxon>Viruses</taxon>
        <taxon>Duplodnaviria</taxon>
        <taxon>Heunggongvirae</taxon>
        <taxon>Uroviricota</taxon>
        <taxon>Caudoviricetes</taxon>
        <taxon>Autographivirales</taxon>
        <taxon>Autonotataviridae</taxon>
        <taxon>Percyvirus</taxon>
        <taxon>Percyvirus percy</taxon>
    </lineage>
</organism>
<protein>
    <submittedName>
        <fullName evidence="1">Uncharacterized protein</fullName>
    </submittedName>
</protein>
<proteinExistence type="predicted"/>
<dbReference type="GeneID" id="26796235"/>